<dbReference type="InterPro" id="IPR000531">
    <property type="entry name" value="Beta-barrel_TonB"/>
</dbReference>
<evidence type="ECO:0000313" key="13">
    <source>
        <dbReference type="EMBL" id="TKT91481.1"/>
    </source>
</evidence>
<dbReference type="EMBL" id="SZVO01000006">
    <property type="protein sequence ID" value="TKT91481.1"/>
    <property type="molecule type" value="Genomic_DNA"/>
</dbReference>
<keyword evidence="6 8" id="KW-0472">Membrane</keyword>
<dbReference type="Pfam" id="PF07715">
    <property type="entry name" value="Plug"/>
    <property type="match status" value="1"/>
</dbReference>
<dbReference type="SUPFAM" id="SSF56935">
    <property type="entry name" value="Porins"/>
    <property type="match status" value="1"/>
</dbReference>
<dbReference type="GO" id="GO:0009279">
    <property type="term" value="C:cell outer membrane"/>
    <property type="evidence" value="ECO:0007669"/>
    <property type="project" value="UniProtKB-SubCell"/>
</dbReference>
<dbReference type="InterPro" id="IPR012910">
    <property type="entry name" value="Plug_dom"/>
</dbReference>
<evidence type="ECO:0000313" key="14">
    <source>
        <dbReference type="Proteomes" id="UP000304900"/>
    </source>
</evidence>
<keyword evidence="4 8" id="KW-0812">Transmembrane</keyword>
<dbReference type="InterPro" id="IPR008969">
    <property type="entry name" value="CarboxyPept-like_regulatory"/>
</dbReference>
<dbReference type="Gene3D" id="2.60.40.1120">
    <property type="entry name" value="Carboxypeptidase-like, regulatory domain"/>
    <property type="match status" value="1"/>
</dbReference>
<evidence type="ECO:0000256" key="1">
    <source>
        <dbReference type="ARBA" id="ARBA00004571"/>
    </source>
</evidence>
<dbReference type="AlphaFoldDB" id="A0A4U6D5I5"/>
<gene>
    <name evidence="13" type="ORF">FDK13_14000</name>
</gene>
<evidence type="ECO:0000256" key="3">
    <source>
        <dbReference type="ARBA" id="ARBA00022452"/>
    </source>
</evidence>
<evidence type="ECO:0000256" key="10">
    <source>
        <dbReference type="SAM" id="SignalP"/>
    </source>
</evidence>
<dbReference type="SUPFAM" id="SSF49464">
    <property type="entry name" value="Carboxypeptidase regulatory domain-like"/>
    <property type="match status" value="1"/>
</dbReference>
<keyword evidence="3 8" id="KW-1134">Transmembrane beta strand</keyword>
<dbReference type="Pfam" id="PF00593">
    <property type="entry name" value="TonB_dep_Rec_b-barrel"/>
    <property type="match status" value="1"/>
</dbReference>
<keyword evidence="2 8" id="KW-0813">Transport</keyword>
<dbReference type="InterPro" id="IPR037066">
    <property type="entry name" value="Plug_dom_sf"/>
</dbReference>
<organism evidence="13 14">
    <name type="scientific">Dyadobacter frigoris</name>
    <dbReference type="NCBI Taxonomy" id="2576211"/>
    <lineage>
        <taxon>Bacteria</taxon>
        <taxon>Pseudomonadati</taxon>
        <taxon>Bacteroidota</taxon>
        <taxon>Cytophagia</taxon>
        <taxon>Cytophagales</taxon>
        <taxon>Spirosomataceae</taxon>
        <taxon>Dyadobacter</taxon>
    </lineage>
</organism>
<keyword evidence="10" id="KW-0732">Signal</keyword>
<dbReference type="InterPro" id="IPR039426">
    <property type="entry name" value="TonB-dep_rcpt-like"/>
</dbReference>
<feature type="domain" description="TonB-dependent receptor plug" evidence="12">
    <location>
        <begin position="115"/>
        <end position="236"/>
    </location>
</feature>
<dbReference type="OrthoDB" id="9805434at2"/>
<keyword evidence="14" id="KW-1185">Reference proteome</keyword>
<dbReference type="RefSeq" id="WP_137340629.1">
    <property type="nucleotide sequence ID" value="NZ_SZVO01000006.1"/>
</dbReference>
<comment type="subcellular location">
    <subcellularLocation>
        <location evidence="1 8">Cell outer membrane</location>
        <topology evidence="1 8">Multi-pass membrane protein</topology>
    </subcellularLocation>
</comment>
<dbReference type="Gene3D" id="2.170.130.10">
    <property type="entry name" value="TonB-dependent receptor, plug domain"/>
    <property type="match status" value="1"/>
</dbReference>
<evidence type="ECO:0000256" key="5">
    <source>
        <dbReference type="ARBA" id="ARBA00023077"/>
    </source>
</evidence>
<comment type="caution">
    <text evidence="13">The sequence shown here is derived from an EMBL/GenBank/DDBJ whole genome shotgun (WGS) entry which is preliminary data.</text>
</comment>
<dbReference type="PANTHER" id="PTHR47234">
    <property type="match status" value="1"/>
</dbReference>
<dbReference type="Proteomes" id="UP000304900">
    <property type="component" value="Unassembled WGS sequence"/>
</dbReference>
<keyword evidence="7 8" id="KW-0998">Cell outer membrane</keyword>
<accession>A0A4U6D5I5</accession>
<feature type="signal peptide" evidence="10">
    <location>
        <begin position="1"/>
        <end position="19"/>
    </location>
</feature>
<evidence type="ECO:0000256" key="9">
    <source>
        <dbReference type="RuleBase" id="RU003357"/>
    </source>
</evidence>
<feature type="domain" description="TonB-dependent receptor-like beta-barrel" evidence="11">
    <location>
        <begin position="335"/>
        <end position="825"/>
    </location>
</feature>
<keyword evidence="5 9" id="KW-0798">TonB box</keyword>
<dbReference type="PROSITE" id="PS52016">
    <property type="entry name" value="TONB_DEPENDENT_REC_3"/>
    <property type="match status" value="1"/>
</dbReference>
<evidence type="ECO:0000256" key="4">
    <source>
        <dbReference type="ARBA" id="ARBA00022692"/>
    </source>
</evidence>
<evidence type="ECO:0000256" key="8">
    <source>
        <dbReference type="PROSITE-ProRule" id="PRU01360"/>
    </source>
</evidence>
<dbReference type="Gene3D" id="2.40.170.20">
    <property type="entry name" value="TonB-dependent receptor, beta-barrel domain"/>
    <property type="match status" value="1"/>
</dbReference>
<sequence length="864" mass="95003">MSKFYFAFLLFLVAAQAFAQKYKVAGLVTDEVGKGIPGVTIQEMGTNAKGITNDRGVYLMYVHYGNATLVVDFDGFDKIEREIKGIGTQNFILKSVGKTKPALIVGSRNLRTTRNDLTSPVEIIDVKKIASLNGQFDLTQLLQFVSTSLNSNRQIGADGTDNIDQISIHGMGTDEMLLLVNGKRRHQSALINLSGSYGRGNSSADLNTIPVASIDHIEILKDGAAAQYGSDAVAGVINIVLKETINGFSANANTGIRKAKYNRDSSALDGLNYNNSLNYGAVIGRKGFINATADYNFINHTNRSNTQPDSVLRKQFGDPRVYNGTIAFNAALPINENTEIYSFGGYNYRQTESFAFSRTLLKKDSLYKIYPNGFDPVVSRNVEDRSATIGVRTKWNGFNVDISNTYGFNKFHYKVKNSLNESFGKGTPTSMDAGGFKTNQNVTNLNLSQFYDDILQGVNLAFGAEYRMDWYSIFSGDVFSYRTYDPLKRSGAQGFRGYSPAEEIREKRNNAAGYVDVEAKMTNRFSISAAGRFDYYNDLGSAVSGKGGLRFSITKELVLRGSYGIGFRAPSLAQQYFSNATINPANAQLVIPSQKVIARSGSEAAKALGIPDLKMENTQNASAGITFSPDKNFAVAMDGYYIKVQNRIILAGPISQNDRLVGAGLKQLNIDEARFFTNSLNTSTAGVDLTVKYGAELGAGKLNISVGANYNTMAIDTIKTSEKLEGKQTSYLNRRERYFILSAAPPAKVNLTLDYTIDNLTFMARAIYFGKMELINNYFGKTDKAGKVYTEKDYVDVYKSVIQTDVSVGYKFDEYLSFTIGGSNILNVYPTMSKPYKTESGGAWDSVQMGNNGAFFFAKVFYNF</sequence>
<evidence type="ECO:0000256" key="6">
    <source>
        <dbReference type="ARBA" id="ARBA00023136"/>
    </source>
</evidence>
<evidence type="ECO:0000259" key="11">
    <source>
        <dbReference type="Pfam" id="PF00593"/>
    </source>
</evidence>
<feature type="chain" id="PRO_5020679518" evidence="10">
    <location>
        <begin position="20"/>
        <end position="864"/>
    </location>
</feature>
<reference evidence="13 14" key="1">
    <citation type="submission" date="2019-05" db="EMBL/GenBank/DDBJ databases">
        <title>Dyadobacter AR-3-8 sp. nov., isolated from arctic soil.</title>
        <authorList>
            <person name="Chaudhary D.K."/>
        </authorList>
    </citation>
    <scope>NUCLEOTIDE SEQUENCE [LARGE SCALE GENOMIC DNA]</scope>
    <source>
        <strain evidence="13 14">AR-3-8</strain>
    </source>
</reference>
<dbReference type="PANTHER" id="PTHR47234:SF3">
    <property type="entry name" value="SECRETIN_TONB SHORT N-TERMINAL DOMAIN-CONTAINING PROTEIN"/>
    <property type="match status" value="1"/>
</dbReference>
<evidence type="ECO:0000256" key="7">
    <source>
        <dbReference type="ARBA" id="ARBA00023237"/>
    </source>
</evidence>
<name>A0A4U6D5I5_9BACT</name>
<evidence type="ECO:0000256" key="2">
    <source>
        <dbReference type="ARBA" id="ARBA00022448"/>
    </source>
</evidence>
<proteinExistence type="inferred from homology"/>
<dbReference type="InterPro" id="IPR036942">
    <property type="entry name" value="Beta-barrel_TonB_sf"/>
</dbReference>
<protein>
    <submittedName>
        <fullName evidence="13">TonB-dependent receptor</fullName>
    </submittedName>
</protein>
<comment type="similarity">
    <text evidence="8 9">Belongs to the TonB-dependent receptor family.</text>
</comment>
<evidence type="ECO:0000259" key="12">
    <source>
        <dbReference type="Pfam" id="PF07715"/>
    </source>
</evidence>
<keyword evidence="13" id="KW-0675">Receptor</keyword>